<keyword evidence="1" id="KW-1133">Transmembrane helix</keyword>
<feature type="transmembrane region" description="Helical" evidence="1">
    <location>
        <begin position="51"/>
        <end position="70"/>
    </location>
</feature>
<keyword evidence="1" id="KW-0812">Transmembrane</keyword>
<gene>
    <name evidence="2" type="ORF">ACFSC0_09390</name>
</gene>
<dbReference type="EMBL" id="JBHUEY010000001">
    <property type="protein sequence ID" value="MFD1783604.1"/>
    <property type="molecule type" value="Genomic_DNA"/>
</dbReference>
<keyword evidence="3" id="KW-1185">Reference proteome</keyword>
<dbReference type="Pfam" id="PF10067">
    <property type="entry name" value="DUF2306"/>
    <property type="match status" value="1"/>
</dbReference>
<evidence type="ECO:0000256" key="1">
    <source>
        <dbReference type="SAM" id="Phobius"/>
    </source>
</evidence>
<feature type="transmembrane region" description="Helical" evidence="1">
    <location>
        <begin position="82"/>
        <end position="103"/>
    </location>
</feature>
<comment type="caution">
    <text evidence="2">The sequence shown here is derived from an EMBL/GenBank/DDBJ whole genome shotgun (WGS) entry which is preliminary data.</text>
</comment>
<name>A0ABW4N0V5_9CAUL</name>
<evidence type="ECO:0000313" key="3">
    <source>
        <dbReference type="Proteomes" id="UP001597237"/>
    </source>
</evidence>
<sequence>MTSIEHSPPAAAWPVRASLAGAAALTLAAVAGALTGRPPRLELIAQAGPAIQIHLAAVVLALAVGAWQLLGPKGTTTHRALGWTWSLAMMAAAGSSFFIRTIIDGWFSPIHLLSVITLVGLPTAIWAAHRHDVRRHSRIMTSIYLGGMVVAGGFAFLPGRLLWRVFFG</sequence>
<accession>A0ABW4N0V5</accession>
<feature type="transmembrane region" description="Helical" evidence="1">
    <location>
        <begin position="141"/>
        <end position="163"/>
    </location>
</feature>
<feature type="transmembrane region" description="Helical" evidence="1">
    <location>
        <begin position="109"/>
        <end position="129"/>
    </location>
</feature>
<reference evidence="3" key="1">
    <citation type="journal article" date="2019" name="Int. J. Syst. Evol. Microbiol.">
        <title>The Global Catalogue of Microorganisms (GCM) 10K type strain sequencing project: providing services to taxonomists for standard genome sequencing and annotation.</title>
        <authorList>
            <consortium name="The Broad Institute Genomics Platform"/>
            <consortium name="The Broad Institute Genome Sequencing Center for Infectious Disease"/>
            <person name="Wu L."/>
            <person name="Ma J."/>
        </authorList>
    </citation>
    <scope>NUCLEOTIDE SEQUENCE [LARGE SCALE GENOMIC DNA]</scope>
    <source>
        <strain evidence="3">DFY28</strain>
    </source>
</reference>
<dbReference type="InterPro" id="IPR018750">
    <property type="entry name" value="DUF2306_membrane"/>
</dbReference>
<dbReference type="RefSeq" id="WP_377283202.1">
    <property type="nucleotide sequence ID" value="NZ_JBHRSI010000008.1"/>
</dbReference>
<keyword evidence="1" id="KW-0472">Membrane</keyword>
<dbReference type="Proteomes" id="UP001597237">
    <property type="component" value="Unassembled WGS sequence"/>
</dbReference>
<evidence type="ECO:0000313" key="2">
    <source>
        <dbReference type="EMBL" id="MFD1783604.1"/>
    </source>
</evidence>
<proteinExistence type="predicted"/>
<protein>
    <submittedName>
        <fullName evidence="2">DUF2306 domain-containing protein</fullName>
    </submittedName>
</protein>
<organism evidence="2 3">
    <name type="scientific">Phenylobacterium terrae</name>
    <dbReference type="NCBI Taxonomy" id="2665495"/>
    <lineage>
        <taxon>Bacteria</taxon>
        <taxon>Pseudomonadati</taxon>
        <taxon>Pseudomonadota</taxon>
        <taxon>Alphaproteobacteria</taxon>
        <taxon>Caulobacterales</taxon>
        <taxon>Caulobacteraceae</taxon>
        <taxon>Phenylobacterium</taxon>
    </lineage>
</organism>